<sequence>MKLSQVVQSSWLVPEGWKCFLGQDGANRSVYSRCDSHL</sequence>
<accession>A0A2J8X5C1</accession>
<dbReference type="EMBL" id="NDHI03003372">
    <property type="protein sequence ID" value="PNJ77235.1"/>
    <property type="molecule type" value="Genomic_DNA"/>
</dbReference>
<proteinExistence type="predicted"/>
<organism evidence="1">
    <name type="scientific">Pongo abelii</name>
    <name type="common">Sumatran orangutan</name>
    <name type="synonym">Pongo pygmaeus abelii</name>
    <dbReference type="NCBI Taxonomy" id="9601"/>
    <lineage>
        <taxon>Eukaryota</taxon>
        <taxon>Metazoa</taxon>
        <taxon>Chordata</taxon>
        <taxon>Craniata</taxon>
        <taxon>Vertebrata</taxon>
        <taxon>Euteleostomi</taxon>
        <taxon>Mammalia</taxon>
        <taxon>Eutheria</taxon>
        <taxon>Euarchontoglires</taxon>
        <taxon>Primates</taxon>
        <taxon>Haplorrhini</taxon>
        <taxon>Catarrhini</taxon>
        <taxon>Hominidae</taxon>
        <taxon>Pongo</taxon>
    </lineage>
</organism>
<name>A0A2J8X5C1_PONAB</name>
<gene>
    <name evidence="1" type="ORF">CR201_G0005260</name>
</gene>
<dbReference type="AlphaFoldDB" id="A0A2J8X5C1"/>
<protein>
    <submittedName>
        <fullName evidence="1">INTS9 isoform 6</fullName>
    </submittedName>
</protein>
<reference evidence="1" key="1">
    <citation type="submission" date="2017-12" db="EMBL/GenBank/DDBJ databases">
        <title>High-resolution comparative analysis of great ape genomes.</title>
        <authorList>
            <person name="Pollen A."/>
            <person name="Hastie A."/>
            <person name="Hormozdiari F."/>
            <person name="Dougherty M."/>
            <person name="Liu R."/>
            <person name="Chaisson M."/>
            <person name="Hoppe E."/>
            <person name="Hill C."/>
            <person name="Pang A."/>
            <person name="Hillier L."/>
            <person name="Baker C."/>
            <person name="Armstrong J."/>
            <person name="Shendure J."/>
            <person name="Paten B."/>
            <person name="Wilson R."/>
            <person name="Chao H."/>
            <person name="Schneider V."/>
            <person name="Ventura M."/>
            <person name="Kronenberg Z."/>
            <person name="Murali S."/>
            <person name="Gordon D."/>
            <person name="Cantsilieris S."/>
            <person name="Munson K."/>
            <person name="Nelson B."/>
            <person name="Raja A."/>
            <person name="Underwood J."/>
            <person name="Diekhans M."/>
            <person name="Fiddes I."/>
            <person name="Haussler D."/>
            <person name="Eichler E."/>
        </authorList>
    </citation>
    <scope>NUCLEOTIDE SEQUENCE [LARGE SCALE GENOMIC DNA]</scope>
    <source>
        <strain evidence="1">Susie</strain>
    </source>
</reference>
<evidence type="ECO:0000313" key="1">
    <source>
        <dbReference type="EMBL" id="PNJ77235.1"/>
    </source>
</evidence>
<comment type="caution">
    <text evidence="1">The sequence shown here is derived from an EMBL/GenBank/DDBJ whole genome shotgun (WGS) entry which is preliminary data.</text>
</comment>